<dbReference type="Proteomes" id="UP001057580">
    <property type="component" value="Chromosome"/>
</dbReference>
<dbReference type="PANTHER" id="PTHR38138">
    <property type="entry name" value="VNG6441H"/>
    <property type="match status" value="1"/>
</dbReference>
<dbReference type="GeneID" id="74942760"/>
<dbReference type="PANTHER" id="PTHR38138:SF1">
    <property type="entry name" value="ARCHAEAL TYPE IV PILIN N-TERMINAL DOMAIN-CONTAINING PROTEIN"/>
    <property type="match status" value="1"/>
</dbReference>
<dbReference type="KEGG" id="ssai:N0B31_10020"/>
<gene>
    <name evidence="3" type="ORF">N0B31_10020</name>
</gene>
<dbReference type="Pfam" id="PF07790">
    <property type="entry name" value="Pilin_N"/>
    <property type="match status" value="1"/>
</dbReference>
<evidence type="ECO:0000313" key="3">
    <source>
        <dbReference type="EMBL" id="UWM56611.1"/>
    </source>
</evidence>
<sequence length="148" mass="14898">MDIKNIFTDEDAVSPVIGVILMVAITVILAAVIGTFVLGLGDQVQNNAPQATFSFDYTEDGSTADSYEVVATHDGGDTFTNENTNSLVVQGTDDSSATISEAFGLSGGVSAGDSATLNGAGDGTDVRIIWTSANGGNTATVASGTVPS</sequence>
<proteinExistence type="predicted"/>
<organism evidence="3 4">
    <name type="scientific">Salinirubellus salinus</name>
    <dbReference type="NCBI Taxonomy" id="1364945"/>
    <lineage>
        <taxon>Archaea</taxon>
        <taxon>Methanobacteriati</taxon>
        <taxon>Methanobacteriota</taxon>
        <taxon>Stenosarchaea group</taxon>
        <taxon>Halobacteria</taxon>
        <taxon>Halobacteriales</taxon>
        <taxon>Natronomonadaceae</taxon>
        <taxon>Salinirubellus</taxon>
    </lineage>
</organism>
<feature type="transmembrane region" description="Helical" evidence="1">
    <location>
        <begin position="12"/>
        <end position="40"/>
    </location>
</feature>
<keyword evidence="1" id="KW-0472">Membrane</keyword>
<name>A0A9E7UA41_9EURY</name>
<keyword evidence="4" id="KW-1185">Reference proteome</keyword>
<dbReference type="NCBIfam" id="TIGR02537">
    <property type="entry name" value="arch_flag_Nterm"/>
    <property type="match status" value="1"/>
</dbReference>
<dbReference type="InterPro" id="IPR012859">
    <property type="entry name" value="Pilin_N_archaeal"/>
</dbReference>
<dbReference type="AlphaFoldDB" id="A0A9E7UA41"/>
<keyword evidence="1" id="KW-1133">Transmembrane helix</keyword>
<dbReference type="RefSeq" id="WP_260643725.1">
    <property type="nucleotide sequence ID" value="NZ_CP104003.1"/>
</dbReference>
<evidence type="ECO:0000256" key="1">
    <source>
        <dbReference type="SAM" id="Phobius"/>
    </source>
</evidence>
<dbReference type="EMBL" id="CP104003">
    <property type="protein sequence ID" value="UWM56611.1"/>
    <property type="molecule type" value="Genomic_DNA"/>
</dbReference>
<accession>A0A9E7UA41</accession>
<evidence type="ECO:0000313" key="4">
    <source>
        <dbReference type="Proteomes" id="UP001057580"/>
    </source>
</evidence>
<protein>
    <submittedName>
        <fullName evidence="3">Type IV pilin N-terminal domain-containing protein</fullName>
    </submittedName>
</protein>
<dbReference type="InterPro" id="IPR013373">
    <property type="entry name" value="Flagellin/pilin_N_arc"/>
</dbReference>
<feature type="domain" description="Archaeal Type IV pilin N-terminal" evidence="2">
    <location>
        <begin position="11"/>
        <end position="92"/>
    </location>
</feature>
<reference evidence="3" key="1">
    <citation type="submission" date="2022-09" db="EMBL/GenBank/DDBJ databases">
        <title>Diverse halophilic archaea isolated from saline environments.</title>
        <authorList>
            <person name="Cui H.-L."/>
        </authorList>
    </citation>
    <scope>NUCLEOTIDE SEQUENCE</scope>
    <source>
        <strain evidence="3">ZS-35-S2</strain>
    </source>
</reference>
<keyword evidence="1" id="KW-0812">Transmembrane</keyword>
<evidence type="ECO:0000259" key="2">
    <source>
        <dbReference type="Pfam" id="PF07790"/>
    </source>
</evidence>